<keyword evidence="1" id="KW-0812">Transmembrane</keyword>
<feature type="transmembrane region" description="Helical" evidence="1">
    <location>
        <begin position="132"/>
        <end position="152"/>
    </location>
</feature>
<dbReference type="RefSeq" id="WP_089818049.1">
    <property type="nucleotide sequence ID" value="NZ_FOZK01000003.1"/>
</dbReference>
<organism evidence="2 3">
    <name type="scientific">Halomicrobium zhouii</name>
    <dbReference type="NCBI Taxonomy" id="767519"/>
    <lineage>
        <taxon>Archaea</taxon>
        <taxon>Methanobacteriati</taxon>
        <taxon>Methanobacteriota</taxon>
        <taxon>Stenosarchaea group</taxon>
        <taxon>Halobacteria</taxon>
        <taxon>Halobacteriales</taxon>
        <taxon>Haloarculaceae</taxon>
        <taxon>Halomicrobium</taxon>
    </lineage>
</organism>
<keyword evidence="1" id="KW-1133">Transmembrane helix</keyword>
<dbReference type="InterPro" id="IPR012666">
    <property type="entry name" value="CbtA_put"/>
</dbReference>
<name>A0A1I6LZ31_9EURY</name>
<protein>
    <submittedName>
        <fullName evidence="2">Uncharacterized membrane protein, predicted cobalt tansporter CbtA</fullName>
    </submittedName>
</protein>
<dbReference type="OrthoDB" id="170869at2157"/>
<feature type="transmembrane region" description="Helical" evidence="1">
    <location>
        <begin position="94"/>
        <end position="112"/>
    </location>
</feature>
<dbReference type="Proteomes" id="UP000199062">
    <property type="component" value="Unassembled WGS sequence"/>
</dbReference>
<dbReference type="Pfam" id="PF09490">
    <property type="entry name" value="CbtA"/>
    <property type="match status" value="1"/>
</dbReference>
<evidence type="ECO:0000313" key="2">
    <source>
        <dbReference type="EMBL" id="SFS08693.1"/>
    </source>
</evidence>
<dbReference type="EMBL" id="FOZK01000003">
    <property type="protein sequence ID" value="SFS08693.1"/>
    <property type="molecule type" value="Genomic_DNA"/>
</dbReference>
<dbReference type="STRING" id="767519.SAMN05216559_3490"/>
<reference evidence="2 3" key="1">
    <citation type="submission" date="2016-10" db="EMBL/GenBank/DDBJ databases">
        <authorList>
            <person name="de Groot N.N."/>
        </authorList>
    </citation>
    <scope>NUCLEOTIDE SEQUENCE [LARGE SCALE GENOMIC DNA]</scope>
    <source>
        <strain evidence="2 3">CGMCC 1.10457</strain>
    </source>
</reference>
<keyword evidence="3" id="KW-1185">Reference proteome</keyword>
<keyword evidence="1" id="KW-0472">Membrane</keyword>
<feature type="transmembrane region" description="Helical" evidence="1">
    <location>
        <begin position="159"/>
        <end position="179"/>
    </location>
</feature>
<feature type="transmembrane region" description="Helical" evidence="1">
    <location>
        <begin position="199"/>
        <end position="219"/>
    </location>
</feature>
<feature type="transmembrane region" description="Helical" evidence="1">
    <location>
        <begin position="12"/>
        <end position="32"/>
    </location>
</feature>
<dbReference type="AlphaFoldDB" id="A0A1I6LZ31"/>
<evidence type="ECO:0000313" key="3">
    <source>
        <dbReference type="Proteomes" id="UP000199062"/>
    </source>
</evidence>
<sequence length="237" mass="24017">MTTDYLERGALAGAVGGLAYGLFVALVANPFVTGLETFESGHAHAGEPAVSSLTTSAVSIGGGVLWGLLFGIVAFGVAYYFLEPVLPGGPVTKRLILAGAGFLTVSGAPWLVLPPQPPGVEQSLATGSRTAWYAGMMVAGAGVAVVAGVVYSRLDEHRLALRSVASLAPLCLLAVPVALAPSNVVHGDVPAGLVAAFRWTVVFGQAGLWATLAGVHAWLGDSTVQPVEAADFVAPSD</sequence>
<gene>
    <name evidence="2" type="ORF">SAMN05216559_3490</name>
</gene>
<feature type="transmembrane region" description="Helical" evidence="1">
    <location>
        <begin position="63"/>
        <end position="82"/>
    </location>
</feature>
<proteinExistence type="predicted"/>
<evidence type="ECO:0000256" key="1">
    <source>
        <dbReference type="SAM" id="Phobius"/>
    </source>
</evidence>
<accession>A0A1I6LZ31</accession>